<comment type="caution">
    <text evidence="2">The sequence shown here is derived from an EMBL/GenBank/DDBJ whole genome shotgun (WGS) entry which is preliminary data.</text>
</comment>
<reference evidence="2" key="1">
    <citation type="submission" date="2023-07" db="EMBL/GenBank/DDBJ databases">
        <authorList>
            <consortium name="AG Swart"/>
            <person name="Singh M."/>
            <person name="Singh A."/>
            <person name="Seah K."/>
            <person name="Emmerich C."/>
        </authorList>
    </citation>
    <scope>NUCLEOTIDE SEQUENCE</scope>
    <source>
        <strain evidence="2">DP1</strain>
    </source>
</reference>
<dbReference type="EMBL" id="CAMPGE010023178">
    <property type="protein sequence ID" value="CAI2381145.1"/>
    <property type="molecule type" value="Genomic_DNA"/>
</dbReference>
<sequence length="92" mass="10615">MLLKPSLYHITIMLWLLQICFCFTAKTLTYQFTNLPYVYFQPSSKSTTQVQNQEGETGVLTFDFPGKMPILLPKFVLFLLFPSSSPATWLKI</sequence>
<keyword evidence="1" id="KW-0812">Transmembrane</keyword>
<evidence type="ECO:0000313" key="3">
    <source>
        <dbReference type="Proteomes" id="UP001295684"/>
    </source>
</evidence>
<dbReference type="Proteomes" id="UP001295684">
    <property type="component" value="Unassembled WGS sequence"/>
</dbReference>
<proteinExistence type="predicted"/>
<evidence type="ECO:0000313" key="2">
    <source>
        <dbReference type="EMBL" id="CAI2381145.1"/>
    </source>
</evidence>
<accession>A0AAD1XZZ1</accession>
<protein>
    <submittedName>
        <fullName evidence="2">Uncharacterized protein</fullName>
    </submittedName>
</protein>
<evidence type="ECO:0000256" key="1">
    <source>
        <dbReference type="SAM" id="Phobius"/>
    </source>
</evidence>
<dbReference type="AlphaFoldDB" id="A0AAD1XZZ1"/>
<keyword evidence="3" id="KW-1185">Reference proteome</keyword>
<name>A0AAD1XZZ1_EUPCR</name>
<feature type="transmembrane region" description="Helical" evidence="1">
    <location>
        <begin position="12"/>
        <end position="32"/>
    </location>
</feature>
<gene>
    <name evidence="2" type="ORF">ECRASSUSDP1_LOCUS22592</name>
</gene>
<keyword evidence="1" id="KW-1133">Transmembrane helix</keyword>
<keyword evidence="1" id="KW-0472">Membrane</keyword>
<feature type="transmembrane region" description="Helical" evidence="1">
    <location>
        <begin position="70"/>
        <end position="90"/>
    </location>
</feature>
<organism evidence="2 3">
    <name type="scientific">Euplotes crassus</name>
    <dbReference type="NCBI Taxonomy" id="5936"/>
    <lineage>
        <taxon>Eukaryota</taxon>
        <taxon>Sar</taxon>
        <taxon>Alveolata</taxon>
        <taxon>Ciliophora</taxon>
        <taxon>Intramacronucleata</taxon>
        <taxon>Spirotrichea</taxon>
        <taxon>Hypotrichia</taxon>
        <taxon>Euplotida</taxon>
        <taxon>Euplotidae</taxon>
        <taxon>Moneuplotes</taxon>
    </lineage>
</organism>